<dbReference type="Gene3D" id="3.30.2410.10">
    <property type="entry name" value="Hect, E3 ligase catalytic domain"/>
    <property type="match status" value="1"/>
</dbReference>
<dbReference type="InterPro" id="IPR035983">
    <property type="entry name" value="Hect_E3_ubiquitin_ligase"/>
</dbReference>
<dbReference type="EMBL" id="KV454475">
    <property type="protein sequence ID" value="ODV64528.1"/>
    <property type="molecule type" value="Genomic_DNA"/>
</dbReference>
<accession>A0A1D2VSH1</accession>
<dbReference type="OrthoDB" id="8068875at2759"/>
<dbReference type="GO" id="GO:0000209">
    <property type="term" value="P:protein polyubiquitination"/>
    <property type="evidence" value="ECO:0007669"/>
    <property type="project" value="InterPro"/>
</dbReference>
<name>A0A1D2VSH1_9ASCO</name>
<keyword evidence="8" id="KW-1185">Reference proteome</keyword>
<dbReference type="InterPro" id="IPR000569">
    <property type="entry name" value="HECT_dom"/>
</dbReference>
<dbReference type="SMART" id="SM00119">
    <property type="entry name" value="HECTc"/>
    <property type="match status" value="1"/>
</dbReference>
<dbReference type="SUPFAM" id="SSF56204">
    <property type="entry name" value="Hect, E3 ligase catalytic domain"/>
    <property type="match status" value="1"/>
</dbReference>
<sequence length="183" mass="20830">VELINNGSEVALNGMNKIQYIAQLSNFKLNVCIGPQLHYFLKGLYSMIPQRWLNIFNAYELQMLISGGGTRIDLEDLKKNIKLSWYHDSDPTILALWEVLEEFSEEERSRFIKFVTSVPRAPLLGFQELNPKFGIGFGGSDVSRLPTASTCVNLLKLPNYRNKRVLREKLLFAINSNSGFNLS</sequence>
<dbReference type="GO" id="GO:0061630">
    <property type="term" value="F:ubiquitin protein ligase activity"/>
    <property type="evidence" value="ECO:0007669"/>
    <property type="project" value="UniProtKB-EC"/>
</dbReference>
<protein>
    <recommendedName>
        <fullName evidence="2">HECT-type E3 ubiquitin transferase</fullName>
        <ecNumber evidence="2">2.3.2.26</ecNumber>
    </recommendedName>
</protein>
<dbReference type="GO" id="GO:0006511">
    <property type="term" value="P:ubiquitin-dependent protein catabolic process"/>
    <property type="evidence" value="ECO:0007669"/>
    <property type="project" value="TreeGrafter"/>
</dbReference>
<dbReference type="EC" id="2.3.2.26" evidence="2"/>
<dbReference type="PROSITE" id="PS50237">
    <property type="entry name" value="HECT"/>
    <property type="match status" value="1"/>
</dbReference>
<dbReference type="RefSeq" id="XP_020050835.1">
    <property type="nucleotide sequence ID" value="XM_020189928.2"/>
</dbReference>
<evidence type="ECO:0000256" key="1">
    <source>
        <dbReference type="ARBA" id="ARBA00000885"/>
    </source>
</evidence>
<evidence type="ECO:0000256" key="5">
    <source>
        <dbReference type="PROSITE-ProRule" id="PRU00104"/>
    </source>
</evidence>
<dbReference type="Gene3D" id="3.90.1750.10">
    <property type="entry name" value="Hect, E3 ligase catalytic domains"/>
    <property type="match status" value="1"/>
</dbReference>
<keyword evidence="3" id="KW-0808">Transferase</keyword>
<feature type="non-terminal residue" evidence="7">
    <location>
        <position position="183"/>
    </location>
</feature>
<comment type="catalytic activity">
    <reaction evidence="1">
        <text>S-ubiquitinyl-[E2 ubiquitin-conjugating enzyme]-L-cysteine + [acceptor protein]-L-lysine = [E2 ubiquitin-conjugating enzyme]-L-cysteine + N(6)-ubiquitinyl-[acceptor protein]-L-lysine.</text>
        <dbReference type="EC" id="2.3.2.26"/>
    </reaction>
</comment>
<dbReference type="STRING" id="1344418.A0A1D2VSH1"/>
<dbReference type="FunFam" id="3.30.2410.10:FF:000011">
    <property type="entry name" value="Putative Ubiquitin-protein ligase E3C"/>
    <property type="match status" value="1"/>
</dbReference>
<evidence type="ECO:0000259" key="6">
    <source>
        <dbReference type="PROSITE" id="PS50237"/>
    </source>
</evidence>
<feature type="domain" description="HECT" evidence="6">
    <location>
        <begin position="1"/>
        <end position="183"/>
    </location>
</feature>
<evidence type="ECO:0000313" key="8">
    <source>
        <dbReference type="Proteomes" id="UP000095038"/>
    </source>
</evidence>
<dbReference type="Gene3D" id="3.30.2160.10">
    <property type="entry name" value="Hect, E3 ligase catalytic domain"/>
    <property type="match status" value="1"/>
</dbReference>
<dbReference type="InterPro" id="IPR044611">
    <property type="entry name" value="E3A/B/C-like"/>
</dbReference>
<dbReference type="Pfam" id="PF00632">
    <property type="entry name" value="HECT"/>
    <property type="match status" value="1"/>
</dbReference>
<keyword evidence="4 5" id="KW-0833">Ubl conjugation pathway</keyword>
<gene>
    <name evidence="7" type="ORF">ASCRUDRAFT_26056</name>
</gene>
<dbReference type="InParanoid" id="A0A1D2VSH1"/>
<organism evidence="7 8">
    <name type="scientific">Ascoidea rubescens DSM 1968</name>
    <dbReference type="NCBI Taxonomy" id="1344418"/>
    <lineage>
        <taxon>Eukaryota</taxon>
        <taxon>Fungi</taxon>
        <taxon>Dikarya</taxon>
        <taxon>Ascomycota</taxon>
        <taxon>Saccharomycotina</taxon>
        <taxon>Saccharomycetes</taxon>
        <taxon>Ascoideaceae</taxon>
        <taxon>Ascoidea</taxon>
    </lineage>
</organism>
<evidence type="ECO:0000313" key="7">
    <source>
        <dbReference type="EMBL" id="ODV64528.1"/>
    </source>
</evidence>
<feature type="active site" description="Glycyl thioester intermediate" evidence="5">
    <location>
        <position position="151"/>
    </location>
</feature>
<evidence type="ECO:0000256" key="3">
    <source>
        <dbReference type="ARBA" id="ARBA00022679"/>
    </source>
</evidence>
<feature type="non-terminal residue" evidence="7">
    <location>
        <position position="1"/>
    </location>
</feature>
<evidence type="ECO:0000256" key="2">
    <source>
        <dbReference type="ARBA" id="ARBA00012485"/>
    </source>
</evidence>
<reference evidence="8" key="1">
    <citation type="submission" date="2016-05" db="EMBL/GenBank/DDBJ databases">
        <title>Comparative genomics of biotechnologically important yeasts.</title>
        <authorList>
            <consortium name="DOE Joint Genome Institute"/>
            <person name="Riley R."/>
            <person name="Haridas S."/>
            <person name="Wolfe K.H."/>
            <person name="Lopes M.R."/>
            <person name="Hittinger C.T."/>
            <person name="Goker M."/>
            <person name="Salamov A."/>
            <person name="Wisecaver J."/>
            <person name="Long T.M."/>
            <person name="Aerts A.L."/>
            <person name="Barry K."/>
            <person name="Choi C."/>
            <person name="Clum A."/>
            <person name="Coughlan A.Y."/>
            <person name="Deshpande S."/>
            <person name="Douglass A.P."/>
            <person name="Hanson S.J."/>
            <person name="Klenk H.-P."/>
            <person name="Labutti K."/>
            <person name="Lapidus A."/>
            <person name="Lindquist E."/>
            <person name="Lipzen A."/>
            <person name="Meier-Kolthoff J.P."/>
            <person name="Ohm R.A."/>
            <person name="Otillar R.P."/>
            <person name="Pangilinan J."/>
            <person name="Peng Y."/>
            <person name="Rokas A."/>
            <person name="Rosa C.A."/>
            <person name="Scheuner C."/>
            <person name="Sibirny A.A."/>
            <person name="Slot J.C."/>
            <person name="Stielow J.B."/>
            <person name="Sun H."/>
            <person name="Kurtzman C.P."/>
            <person name="Blackwell M."/>
            <person name="Grigoriev I.V."/>
            <person name="Jeffries T.W."/>
        </authorList>
    </citation>
    <scope>NUCLEOTIDE SEQUENCE [LARGE SCALE GENOMIC DNA]</scope>
    <source>
        <strain evidence="8">DSM 1968</strain>
    </source>
</reference>
<dbReference type="Proteomes" id="UP000095038">
    <property type="component" value="Unassembled WGS sequence"/>
</dbReference>
<proteinExistence type="predicted"/>
<dbReference type="AlphaFoldDB" id="A0A1D2VSH1"/>
<dbReference type="PANTHER" id="PTHR45700:SF2">
    <property type="entry name" value="UBIQUITIN-PROTEIN LIGASE E3C"/>
    <property type="match status" value="1"/>
</dbReference>
<evidence type="ECO:0000256" key="4">
    <source>
        <dbReference type="ARBA" id="ARBA00022786"/>
    </source>
</evidence>
<dbReference type="PANTHER" id="PTHR45700">
    <property type="entry name" value="UBIQUITIN-PROTEIN LIGASE E3C"/>
    <property type="match status" value="1"/>
</dbReference>
<dbReference type="GeneID" id="30963564"/>